<reference evidence="6 7" key="1">
    <citation type="submission" date="2018-10" db="EMBL/GenBank/DDBJ databases">
        <title>Isolation from cow dung.</title>
        <authorList>
            <person name="Ling L."/>
        </authorList>
    </citation>
    <scope>NUCLEOTIDE SEQUENCE [LARGE SCALE GENOMIC DNA]</scope>
    <source>
        <strain evidence="6 7">NEAU-LL90</strain>
    </source>
</reference>
<dbReference type="InterPro" id="IPR000683">
    <property type="entry name" value="Gfo/Idh/MocA-like_OxRdtase_N"/>
</dbReference>
<dbReference type="PANTHER" id="PTHR42840:SF3">
    <property type="entry name" value="BINDING ROSSMANN FOLD OXIDOREDUCTASE, PUTATIVE (AFU_ORTHOLOGUE AFUA_2G10240)-RELATED"/>
    <property type="match status" value="1"/>
</dbReference>
<dbReference type="InterPro" id="IPR036291">
    <property type="entry name" value="NAD(P)-bd_dom_sf"/>
</dbReference>
<protein>
    <submittedName>
        <fullName evidence="6">Dehydrogenase</fullName>
    </submittedName>
</protein>
<dbReference type="AlphaFoldDB" id="A0A3M2LH12"/>
<evidence type="ECO:0000259" key="5">
    <source>
        <dbReference type="Pfam" id="PF22725"/>
    </source>
</evidence>
<proteinExistence type="inferred from homology"/>
<sequence>MRVGLIGVGRIGAIHAATLRDLGASVLIADADAARAAAVATELGVDRAADTDTLFTAGVDAVVIAAATDSHPGLILRSVRAGIPVFCEKPVAVDLAGTRAVVAELAQSPVPVQIGFQRRFDPGYRAARDLVRTGALGRIHTVRATTLDPAPPPAHYVSRSGGLFRDCGVHDFDIVRWVSGREVREVMAFGSDCGAEYIRAAGDLDTASVLLRLDDETLVTVSLTRHNGPGYDVRLELLGTTGNATVGLDRHTPLHPAQPDDEIPSATPYSSFLQRFERAYHDELAAFLDVAKGNTGNPCPPTEALAAFTVAEACERSARERRVVTTDECRAMRQPPSTATHNRPVW</sequence>
<feature type="domain" description="Gfo/Idh/MocA-like oxidoreductase N-terminal" evidence="4">
    <location>
        <begin position="1"/>
        <end position="116"/>
    </location>
</feature>
<dbReference type="Gene3D" id="3.40.50.720">
    <property type="entry name" value="NAD(P)-binding Rossmann-like Domain"/>
    <property type="match status" value="1"/>
</dbReference>
<evidence type="ECO:0000313" key="7">
    <source>
        <dbReference type="Proteomes" id="UP000279275"/>
    </source>
</evidence>
<gene>
    <name evidence="6" type="ORF">EBN03_04305</name>
</gene>
<evidence type="ECO:0000256" key="3">
    <source>
        <dbReference type="SAM" id="MobiDB-lite"/>
    </source>
</evidence>
<feature type="compositionally biased region" description="Polar residues" evidence="3">
    <location>
        <begin position="335"/>
        <end position="346"/>
    </location>
</feature>
<evidence type="ECO:0000256" key="2">
    <source>
        <dbReference type="ARBA" id="ARBA00023002"/>
    </source>
</evidence>
<evidence type="ECO:0000259" key="4">
    <source>
        <dbReference type="Pfam" id="PF01408"/>
    </source>
</evidence>
<feature type="domain" description="GFO/IDH/MocA-like oxidoreductase" evidence="5">
    <location>
        <begin position="124"/>
        <end position="244"/>
    </location>
</feature>
<comment type="caution">
    <text evidence="6">The sequence shown here is derived from an EMBL/GenBank/DDBJ whole genome shotgun (WGS) entry which is preliminary data.</text>
</comment>
<organism evidence="6 7">
    <name type="scientific">Nocardia stercoris</name>
    <dbReference type="NCBI Taxonomy" id="2483361"/>
    <lineage>
        <taxon>Bacteria</taxon>
        <taxon>Bacillati</taxon>
        <taxon>Actinomycetota</taxon>
        <taxon>Actinomycetes</taxon>
        <taxon>Mycobacteriales</taxon>
        <taxon>Nocardiaceae</taxon>
        <taxon>Nocardia</taxon>
    </lineage>
</organism>
<dbReference type="Gene3D" id="3.30.360.10">
    <property type="entry name" value="Dihydrodipicolinate Reductase, domain 2"/>
    <property type="match status" value="1"/>
</dbReference>
<dbReference type="PANTHER" id="PTHR42840">
    <property type="entry name" value="NAD(P)-BINDING ROSSMANN-FOLD SUPERFAMILY PROTEIN-RELATED"/>
    <property type="match status" value="1"/>
</dbReference>
<keyword evidence="7" id="KW-1185">Reference proteome</keyword>
<dbReference type="EMBL" id="RFFH01000001">
    <property type="protein sequence ID" value="RMI35843.1"/>
    <property type="molecule type" value="Genomic_DNA"/>
</dbReference>
<dbReference type="Pfam" id="PF01408">
    <property type="entry name" value="GFO_IDH_MocA"/>
    <property type="match status" value="1"/>
</dbReference>
<dbReference type="Proteomes" id="UP000279275">
    <property type="component" value="Unassembled WGS sequence"/>
</dbReference>
<evidence type="ECO:0000313" key="6">
    <source>
        <dbReference type="EMBL" id="RMI35843.1"/>
    </source>
</evidence>
<accession>A0A3M2LH12</accession>
<comment type="similarity">
    <text evidence="1">Belongs to the Gfo/Idh/MocA family.</text>
</comment>
<name>A0A3M2LH12_9NOCA</name>
<keyword evidence="2" id="KW-0560">Oxidoreductase</keyword>
<dbReference type="InterPro" id="IPR055170">
    <property type="entry name" value="GFO_IDH_MocA-like_dom"/>
</dbReference>
<dbReference type="Pfam" id="PF22725">
    <property type="entry name" value="GFO_IDH_MocA_C3"/>
    <property type="match status" value="1"/>
</dbReference>
<dbReference type="SUPFAM" id="SSF55347">
    <property type="entry name" value="Glyceraldehyde-3-phosphate dehydrogenase-like, C-terminal domain"/>
    <property type="match status" value="1"/>
</dbReference>
<dbReference type="GO" id="GO:0000166">
    <property type="term" value="F:nucleotide binding"/>
    <property type="evidence" value="ECO:0007669"/>
    <property type="project" value="InterPro"/>
</dbReference>
<dbReference type="SUPFAM" id="SSF51735">
    <property type="entry name" value="NAD(P)-binding Rossmann-fold domains"/>
    <property type="match status" value="1"/>
</dbReference>
<evidence type="ECO:0000256" key="1">
    <source>
        <dbReference type="ARBA" id="ARBA00010928"/>
    </source>
</evidence>
<feature type="region of interest" description="Disordered" evidence="3">
    <location>
        <begin position="325"/>
        <end position="346"/>
    </location>
</feature>
<dbReference type="OrthoDB" id="256869at2"/>
<dbReference type="GO" id="GO:0016491">
    <property type="term" value="F:oxidoreductase activity"/>
    <property type="evidence" value="ECO:0007669"/>
    <property type="project" value="UniProtKB-KW"/>
</dbReference>